<dbReference type="STRING" id="1293891.TMES_20405"/>
<evidence type="ECO:0000313" key="3">
    <source>
        <dbReference type="Proteomes" id="UP000193391"/>
    </source>
</evidence>
<proteinExistence type="predicted"/>
<dbReference type="AlphaFoldDB" id="A0A1Y2KVA8"/>
<keyword evidence="2" id="KW-0436">Ligase</keyword>
<evidence type="ECO:0000313" key="2">
    <source>
        <dbReference type="EMBL" id="OSQ35666.1"/>
    </source>
</evidence>
<gene>
    <name evidence="2" type="ORF">TMES_20405</name>
</gene>
<organism evidence="2 3">
    <name type="scientific">Thalassospira mesophila</name>
    <dbReference type="NCBI Taxonomy" id="1293891"/>
    <lineage>
        <taxon>Bacteria</taxon>
        <taxon>Pseudomonadati</taxon>
        <taxon>Pseudomonadota</taxon>
        <taxon>Alphaproteobacteria</taxon>
        <taxon>Rhodospirillales</taxon>
        <taxon>Thalassospiraceae</taxon>
        <taxon>Thalassospira</taxon>
    </lineage>
</organism>
<protein>
    <submittedName>
        <fullName evidence="2">ATP-dependent DNA ligase</fullName>
    </submittedName>
</protein>
<keyword evidence="3" id="KW-1185">Reference proteome</keyword>
<dbReference type="Pfam" id="PF10670">
    <property type="entry name" value="DUF4198"/>
    <property type="match status" value="1"/>
</dbReference>
<dbReference type="GO" id="GO:0016874">
    <property type="term" value="F:ligase activity"/>
    <property type="evidence" value="ECO:0007669"/>
    <property type="project" value="UniProtKB-KW"/>
</dbReference>
<name>A0A1Y2KVA8_9PROT</name>
<keyword evidence="1" id="KW-0732">Signal</keyword>
<accession>A0A1Y2KVA8</accession>
<feature type="signal peptide" evidence="1">
    <location>
        <begin position="1"/>
        <end position="19"/>
    </location>
</feature>
<feature type="chain" id="PRO_5012079017" evidence="1">
    <location>
        <begin position="20"/>
        <end position="257"/>
    </location>
</feature>
<comment type="caution">
    <text evidence="2">The sequence shown here is derived from an EMBL/GenBank/DDBJ whole genome shotgun (WGS) entry which is preliminary data.</text>
</comment>
<dbReference type="Proteomes" id="UP000193391">
    <property type="component" value="Unassembled WGS sequence"/>
</dbReference>
<sequence>MTFATSVAVFSCLSGAAQAHFQELIPNTNVVDQNTGKDVHFDMVFTHPTDMGPTMEMAQPVQFGMQVNGQKTDLLDQLTRNDVAGKQAYQADVILPRPAGYVFYVEPKPYYEPAEGKYIVQYTKTVIDAFGDGSDWDQMVGFPVEIEPLSRPYGLWAGNSFRGIVKHNGEPVPFAEIEVEFRNDGSVKLPNGSFSTQIIKADANGTFSYTTPWAGWWVFAALIEDGTLPSPDGKVNAPVERGGVLWIKTDDPIGANK</sequence>
<reference evidence="2 3" key="1">
    <citation type="submission" date="2014-03" db="EMBL/GenBank/DDBJ databases">
        <title>The draft genome sequence of Thalassospira mesophila JCM 18969.</title>
        <authorList>
            <person name="Lai Q."/>
            <person name="Shao Z."/>
        </authorList>
    </citation>
    <scope>NUCLEOTIDE SEQUENCE [LARGE SCALE GENOMIC DNA]</scope>
    <source>
        <strain evidence="2 3">JCM 18969</strain>
    </source>
</reference>
<evidence type="ECO:0000256" key="1">
    <source>
        <dbReference type="SAM" id="SignalP"/>
    </source>
</evidence>
<dbReference type="EMBL" id="JFKA01000016">
    <property type="protein sequence ID" value="OSQ35666.1"/>
    <property type="molecule type" value="Genomic_DNA"/>
</dbReference>
<dbReference type="InterPro" id="IPR019613">
    <property type="entry name" value="DUF4198"/>
</dbReference>